<feature type="domain" description="FAD/NAD(P)-binding" evidence="6">
    <location>
        <begin position="3"/>
        <end position="300"/>
    </location>
</feature>
<dbReference type="PRINTS" id="PR00411">
    <property type="entry name" value="PNDRDTASEI"/>
</dbReference>
<evidence type="ECO:0000313" key="8">
    <source>
        <dbReference type="Proteomes" id="UP000593910"/>
    </source>
</evidence>
<evidence type="ECO:0000256" key="4">
    <source>
        <dbReference type="ARBA" id="ARBA00022827"/>
    </source>
</evidence>
<dbReference type="KEGG" id="smax:FJR03_00570"/>
<evidence type="ECO:0000256" key="2">
    <source>
        <dbReference type="ARBA" id="ARBA00005272"/>
    </source>
</evidence>
<evidence type="ECO:0000256" key="1">
    <source>
        <dbReference type="ARBA" id="ARBA00001974"/>
    </source>
</evidence>
<dbReference type="RefSeq" id="WP_193113744.1">
    <property type="nucleotide sequence ID" value="NZ_CP041165.1"/>
</dbReference>
<dbReference type="Pfam" id="PF07992">
    <property type="entry name" value="Pyr_redox_2"/>
    <property type="match status" value="1"/>
</dbReference>
<accession>A0A7M3V980</accession>
<dbReference type="Proteomes" id="UP000593910">
    <property type="component" value="Chromosome"/>
</dbReference>
<dbReference type="EMBL" id="CP041165">
    <property type="protein sequence ID" value="QOP40313.1"/>
    <property type="molecule type" value="Genomic_DNA"/>
</dbReference>
<dbReference type="Gene3D" id="3.50.50.100">
    <property type="match status" value="1"/>
</dbReference>
<protein>
    <submittedName>
        <fullName evidence="7">Sulfide:quinone reductase</fullName>
    </submittedName>
</protein>
<sequence length="393" mass="43907">MKKILVLGGGFAGVDAAAHLRKKGYEVTLVSDRDYFYIYPTSIWVPTREKEFKDMCVDLKELQQAHSFELIIDSVSSISYKENKVTLQSGKVLDDYDYLILAIGASKMKPKGVENTLSICGAPEQSLLIRDKLDELIAKGSGKIAMGFGGNPKDTSAVRGGPGFELMFNVHNLLKQKGIRQNFELTFFAPMAEPGKRMGPKALDTMDMFFKRLSIKKQFGKKITNFEADGVVFEDESKLEADFTMFIPAGDGHEVIKNSDLPQNEAGFVKTDDYSCVLDENGEMTNVYAVGDVAALEGYEWRAKQGHIAEVMAKNAVHNIDQRDNGGFDFKGYNEHLNILCVMDSGDGAAFVYRDEKRAFMFPMPFIGHWLKKGWGFYCRNSKLGKIPRIPGM</sequence>
<comment type="similarity">
    <text evidence="2">Belongs to the NADH dehydrogenase family.</text>
</comment>
<dbReference type="PANTHER" id="PTHR42913:SF3">
    <property type="entry name" value="64 KDA MITOCHONDRIAL NADH DEHYDROGENASE (EUROFUNG)"/>
    <property type="match status" value="1"/>
</dbReference>
<keyword evidence="8" id="KW-1185">Reference proteome</keyword>
<dbReference type="SUPFAM" id="SSF51905">
    <property type="entry name" value="FAD/NAD(P)-binding domain"/>
    <property type="match status" value="1"/>
</dbReference>
<reference evidence="7 8" key="1">
    <citation type="submission" date="2019-06" db="EMBL/GenBank/DDBJ databases">
        <title>Sulfurimonas gotlandica sp. nov., a chemoautotrophic and psychrotolerant epsilonproteobacterium isolated from a pelagic redoxcline, and an emended description of the genus Sulfurimonas.</title>
        <authorList>
            <person name="Wang S."/>
            <person name="Jiang L."/>
            <person name="Shao Z."/>
        </authorList>
    </citation>
    <scope>NUCLEOTIDE SEQUENCE [LARGE SCALE GENOMIC DNA]</scope>
    <source>
        <strain evidence="7 8">B2</strain>
    </source>
</reference>
<name>A0A7M3V980_9BACT</name>
<dbReference type="InterPro" id="IPR023753">
    <property type="entry name" value="FAD/NAD-binding_dom"/>
</dbReference>
<organism evidence="7 8">
    <name type="scientific">Sulfurimonas marina</name>
    <dbReference type="NCBI Taxonomy" id="2590551"/>
    <lineage>
        <taxon>Bacteria</taxon>
        <taxon>Pseudomonadati</taxon>
        <taxon>Campylobacterota</taxon>
        <taxon>Epsilonproteobacteria</taxon>
        <taxon>Campylobacterales</taxon>
        <taxon>Sulfurimonadaceae</taxon>
        <taxon>Sulfurimonas</taxon>
    </lineage>
</organism>
<comment type="cofactor">
    <cofactor evidence="1">
        <name>FAD</name>
        <dbReference type="ChEBI" id="CHEBI:57692"/>
    </cofactor>
</comment>
<evidence type="ECO:0000256" key="5">
    <source>
        <dbReference type="ARBA" id="ARBA00023002"/>
    </source>
</evidence>
<evidence type="ECO:0000313" key="7">
    <source>
        <dbReference type="EMBL" id="QOP40313.1"/>
    </source>
</evidence>
<dbReference type="InterPro" id="IPR036188">
    <property type="entry name" value="FAD/NAD-bd_sf"/>
</dbReference>
<keyword evidence="3" id="KW-0285">Flavoprotein</keyword>
<evidence type="ECO:0000259" key="6">
    <source>
        <dbReference type="Pfam" id="PF07992"/>
    </source>
</evidence>
<keyword evidence="5" id="KW-0560">Oxidoreductase</keyword>
<keyword evidence="4" id="KW-0274">FAD</keyword>
<gene>
    <name evidence="7" type="ORF">FJR03_00570</name>
</gene>
<proteinExistence type="inferred from homology"/>
<evidence type="ECO:0000256" key="3">
    <source>
        <dbReference type="ARBA" id="ARBA00022630"/>
    </source>
</evidence>
<dbReference type="InterPro" id="IPR051169">
    <property type="entry name" value="NADH-Q_oxidoreductase"/>
</dbReference>
<dbReference type="PANTHER" id="PTHR42913">
    <property type="entry name" value="APOPTOSIS-INDUCING FACTOR 1"/>
    <property type="match status" value="1"/>
</dbReference>
<dbReference type="GO" id="GO:0003955">
    <property type="term" value="F:NAD(P)H dehydrogenase (quinone) activity"/>
    <property type="evidence" value="ECO:0007669"/>
    <property type="project" value="TreeGrafter"/>
</dbReference>
<dbReference type="GO" id="GO:0019646">
    <property type="term" value="P:aerobic electron transport chain"/>
    <property type="evidence" value="ECO:0007669"/>
    <property type="project" value="TreeGrafter"/>
</dbReference>
<dbReference type="AlphaFoldDB" id="A0A7M3V980"/>